<name>A0A927BJ75_STRGL</name>
<dbReference type="EMBL" id="JACWUS010000001">
    <property type="protein sequence ID" value="MBD2827741.1"/>
    <property type="molecule type" value="Genomic_DNA"/>
</dbReference>
<protein>
    <submittedName>
        <fullName evidence="2">Uncharacterized protein</fullName>
    </submittedName>
</protein>
<gene>
    <name evidence="2" type="ORF">ID875_04060</name>
</gene>
<organism evidence="2">
    <name type="scientific">Streptomyces globisporus</name>
    <dbReference type="NCBI Taxonomy" id="1908"/>
    <lineage>
        <taxon>Bacteria</taxon>
        <taxon>Bacillati</taxon>
        <taxon>Actinomycetota</taxon>
        <taxon>Actinomycetes</taxon>
        <taxon>Kitasatosporales</taxon>
        <taxon>Streptomycetaceae</taxon>
        <taxon>Streptomyces</taxon>
    </lineage>
</organism>
<evidence type="ECO:0000256" key="1">
    <source>
        <dbReference type="SAM" id="MobiDB-lite"/>
    </source>
</evidence>
<proteinExistence type="predicted"/>
<feature type="compositionally biased region" description="Basic and acidic residues" evidence="1">
    <location>
        <begin position="29"/>
        <end position="45"/>
    </location>
</feature>
<reference evidence="2" key="1">
    <citation type="journal article" date="2020" name="PLoS ONE">
        <title>Isolation and characterization of Streptomyces bacteriophages and Streptomyces strains encoding biosynthetic arsenals: Streptomyces strains and phages for antibiotic discovery.</title>
        <authorList>
            <person name="Montano E.T."/>
            <person name="Nideffer J.F."/>
            <person name="Brumage L."/>
            <person name="Erb M."/>
            <person name="Derman A.I."/>
            <person name="Davis J.P."/>
            <person name="Estrada E."/>
            <person name="Fu S."/>
            <person name="Le D."/>
            <person name="Vuppala A."/>
            <person name="Tran C."/>
            <person name="Luterstein E."/>
            <person name="Lakkaraju S."/>
            <person name="Panchagnula S."/>
            <person name="Ren C."/>
            <person name="Doan J."/>
            <person name="Tran S."/>
            <person name="Soriano J."/>
            <person name="Fujita Y."/>
            <person name="Gutala P."/>
            <person name="Fujii Q."/>
            <person name="Lee M."/>
            <person name="Bui A."/>
            <person name="Villarreal C."/>
            <person name="Shing S.R."/>
            <person name="Kim S."/>
            <person name="Freeman D."/>
            <person name="Racha V."/>
            <person name="Ho A."/>
            <person name="Kumar P."/>
            <person name="Falah K."/>
            <person name="Dawson T."/>
            <person name="Enustun E."/>
            <person name="Prichard A."/>
            <person name="Gomez A."/>
            <person name="Khanna K."/>
            <person name="Trigg S."/>
            <person name="Fernandez L."/>
            <person name="Pogliano K."/>
            <person name="Pogliano J."/>
        </authorList>
    </citation>
    <scope>NUCLEOTIDE SEQUENCE</scope>
    <source>
        <strain evidence="2">QF2</strain>
    </source>
</reference>
<accession>A0A927BJ75</accession>
<comment type="caution">
    <text evidence="2">The sequence shown here is derived from an EMBL/GenBank/DDBJ whole genome shotgun (WGS) entry which is preliminary data.</text>
</comment>
<dbReference type="AlphaFoldDB" id="A0A927BJ75"/>
<evidence type="ECO:0000313" key="2">
    <source>
        <dbReference type="EMBL" id="MBD2827741.1"/>
    </source>
</evidence>
<sequence>MSDVVPARAPSSAQRWPGARTRPSRRSGRTAEEPMCRRSPGDTVG</sequence>
<feature type="region of interest" description="Disordered" evidence="1">
    <location>
        <begin position="1"/>
        <end position="45"/>
    </location>
</feature>